<dbReference type="Proteomes" id="UP000228621">
    <property type="component" value="Unassembled WGS sequence"/>
</dbReference>
<dbReference type="OrthoDB" id="6310589at2"/>
<organism evidence="1 2">
    <name type="scientific">Pseudoalteromonas piscicida</name>
    <dbReference type="NCBI Taxonomy" id="43662"/>
    <lineage>
        <taxon>Bacteria</taxon>
        <taxon>Pseudomonadati</taxon>
        <taxon>Pseudomonadota</taxon>
        <taxon>Gammaproteobacteria</taxon>
        <taxon>Alteromonadales</taxon>
        <taxon>Pseudoalteromonadaceae</taxon>
        <taxon>Pseudoalteromonas</taxon>
    </lineage>
</organism>
<dbReference type="EMBL" id="NKHF01000018">
    <property type="protein sequence ID" value="PCK33047.1"/>
    <property type="molecule type" value="Genomic_DNA"/>
</dbReference>
<reference evidence="2" key="1">
    <citation type="journal article" date="2019" name="Genome Announc.">
        <title>Draft Genome Sequence of Pseudoalteromonas piscicida Strain 36Y ROTHPW, an Hypersaline Seawater Isolate from the South Coast of Sonora, Mexico.</title>
        <authorList>
            <person name="Sanchez-Diaz R."/>
            <person name="Molina-Garza Z.J."/>
            <person name="Cruz-Suarez L.E."/>
            <person name="Selvin J."/>
            <person name="Kiran G.S."/>
            <person name="Ibarra-Gamez J.C."/>
            <person name="Gomez-Gil B."/>
            <person name="Galaviz-Silva L."/>
        </authorList>
    </citation>
    <scope>NUCLEOTIDE SEQUENCE [LARGE SCALE GENOMIC DNA]</scope>
    <source>
        <strain evidence="2">36Y_RITHPW</strain>
    </source>
</reference>
<dbReference type="AlphaFoldDB" id="A0A2A5JUM0"/>
<evidence type="ECO:0000313" key="2">
    <source>
        <dbReference type="Proteomes" id="UP000228621"/>
    </source>
</evidence>
<name>A0A2A5JUM0_PSEO7</name>
<accession>A0A2A5JUM0</accession>
<evidence type="ECO:0000313" key="1">
    <source>
        <dbReference type="EMBL" id="PCK33047.1"/>
    </source>
</evidence>
<dbReference type="RefSeq" id="WP_099640806.1">
    <property type="nucleotide sequence ID" value="NZ_NKHF01000018.1"/>
</dbReference>
<proteinExistence type="predicted"/>
<comment type="caution">
    <text evidence="1">The sequence shown here is derived from an EMBL/GenBank/DDBJ whole genome shotgun (WGS) entry which is preliminary data.</text>
</comment>
<protein>
    <submittedName>
        <fullName evidence="1">Uncharacterized protein</fullName>
    </submittedName>
</protein>
<keyword evidence="2" id="KW-1185">Reference proteome</keyword>
<sequence>MYINSRDSVNTSVYIPKEQTEQTHLQSQDTAKDLVGKTNLMYLLDESKITRVSNEQMTQLSQVLELSEVSSEAARQQYLRHGQEREALFGIVIDGKLMAYQNDKGHITARGGVESLLMQANGDINQLKALVQQQYPSLGKVEVYGDNNRPTNAEIFERFNGRPFKSFVNDEMKARQQASYQEQLARDEFLRSKLMFEQAPQVTVFKVQGEVIGSMDDNGFADIGSKLLQLAKQKGIDKEALKPFYTLDPGRTPEQFSDLLTQTFGDDVEVEQFTASNAPTRNQIRQLSN</sequence>
<gene>
    <name evidence="1" type="ORF">CEX98_03860</name>
</gene>